<sequence>MGQQPEHVRARTGRGTQRVLRGPPRATAPRGAAQGGNGTFGTVECLLDRYSAQETDCGQGMRALGPTTEAACRGCRRCPSRDPTRPYTPITTHTPITYAMPKHTSRRPPSHDAFKHRSRRTPTRAPEHAPIGTKIQNGGDKGGGGGGKGGGISTAVDASAFAGNRLLASAPYKHTPAPMREPCMPGLPTFAHHMLLVSASPATDGPSGAVEIRRSGERAIHRGRWAPPNVESQWPPERSA</sequence>
<dbReference type="Proteomes" id="UP001293254">
    <property type="component" value="Unassembled WGS sequence"/>
</dbReference>
<gene>
    <name evidence="2" type="ORF">Salat_2960900</name>
    <name evidence="3" type="ORF">Salat_2963000</name>
</gene>
<organism evidence="3 4">
    <name type="scientific">Sesamum alatum</name>
    <dbReference type="NCBI Taxonomy" id="300844"/>
    <lineage>
        <taxon>Eukaryota</taxon>
        <taxon>Viridiplantae</taxon>
        <taxon>Streptophyta</taxon>
        <taxon>Embryophyta</taxon>
        <taxon>Tracheophyta</taxon>
        <taxon>Spermatophyta</taxon>
        <taxon>Magnoliopsida</taxon>
        <taxon>eudicotyledons</taxon>
        <taxon>Gunneridae</taxon>
        <taxon>Pentapetalae</taxon>
        <taxon>asterids</taxon>
        <taxon>lamiids</taxon>
        <taxon>Lamiales</taxon>
        <taxon>Pedaliaceae</taxon>
        <taxon>Sesamum</taxon>
    </lineage>
</organism>
<dbReference type="EMBL" id="JACGWO010000021">
    <property type="protein sequence ID" value="KAK4412168.1"/>
    <property type="molecule type" value="Genomic_DNA"/>
</dbReference>
<comment type="caution">
    <text evidence="3">The sequence shown here is derived from an EMBL/GenBank/DDBJ whole genome shotgun (WGS) entry which is preliminary data.</text>
</comment>
<protein>
    <submittedName>
        <fullName evidence="3">Uncharacterized protein</fullName>
    </submittedName>
</protein>
<name>A0AAE1XIT3_9LAMI</name>
<reference evidence="3" key="2">
    <citation type="journal article" date="2024" name="Plant">
        <title>Genomic evolution and insights into agronomic trait innovations of Sesamum species.</title>
        <authorList>
            <person name="Miao H."/>
            <person name="Wang L."/>
            <person name="Qu L."/>
            <person name="Liu H."/>
            <person name="Sun Y."/>
            <person name="Le M."/>
            <person name="Wang Q."/>
            <person name="Wei S."/>
            <person name="Zheng Y."/>
            <person name="Lin W."/>
            <person name="Duan Y."/>
            <person name="Cao H."/>
            <person name="Xiong S."/>
            <person name="Wang X."/>
            <person name="Wei L."/>
            <person name="Li C."/>
            <person name="Ma Q."/>
            <person name="Ju M."/>
            <person name="Zhao R."/>
            <person name="Li G."/>
            <person name="Mu C."/>
            <person name="Tian Q."/>
            <person name="Mei H."/>
            <person name="Zhang T."/>
            <person name="Gao T."/>
            <person name="Zhang H."/>
        </authorList>
    </citation>
    <scope>NUCLEOTIDE SEQUENCE</scope>
    <source>
        <strain evidence="3">3651</strain>
    </source>
</reference>
<dbReference type="EMBL" id="JACGWO010000021">
    <property type="protein sequence ID" value="KAK4412147.1"/>
    <property type="molecule type" value="Genomic_DNA"/>
</dbReference>
<evidence type="ECO:0000313" key="2">
    <source>
        <dbReference type="EMBL" id="KAK4412147.1"/>
    </source>
</evidence>
<evidence type="ECO:0000313" key="3">
    <source>
        <dbReference type="EMBL" id="KAK4412168.1"/>
    </source>
</evidence>
<feature type="region of interest" description="Disordered" evidence="1">
    <location>
        <begin position="1"/>
        <end position="38"/>
    </location>
</feature>
<accession>A0AAE1XIT3</accession>
<keyword evidence="4" id="KW-1185">Reference proteome</keyword>
<evidence type="ECO:0000256" key="1">
    <source>
        <dbReference type="SAM" id="MobiDB-lite"/>
    </source>
</evidence>
<feature type="compositionally biased region" description="Gly residues" evidence="1">
    <location>
        <begin position="139"/>
        <end position="150"/>
    </location>
</feature>
<reference evidence="3" key="1">
    <citation type="submission" date="2020-06" db="EMBL/GenBank/DDBJ databases">
        <authorList>
            <person name="Li T."/>
            <person name="Hu X."/>
            <person name="Zhang T."/>
            <person name="Song X."/>
            <person name="Zhang H."/>
            <person name="Dai N."/>
            <person name="Sheng W."/>
            <person name="Hou X."/>
            <person name="Wei L."/>
        </authorList>
    </citation>
    <scope>NUCLEOTIDE SEQUENCE</scope>
    <source>
        <strain evidence="3">3651</strain>
        <tissue evidence="3">Leaf</tissue>
    </source>
</reference>
<proteinExistence type="predicted"/>
<evidence type="ECO:0000313" key="4">
    <source>
        <dbReference type="Proteomes" id="UP001293254"/>
    </source>
</evidence>
<dbReference type="AlphaFoldDB" id="A0AAE1XIT3"/>
<feature type="compositionally biased region" description="Low complexity" evidence="1">
    <location>
        <begin position="21"/>
        <end position="32"/>
    </location>
</feature>
<feature type="region of interest" description="Disordered" evidence="1">
    <location>
        <begin position="100"/>
        <end position="150"/>
    </location>
</feature>